<dbReference type="OrthoDB" id="10011777at2759"/>
<evidence type="ECO:0000313" key="2">
    <source>
        <dbReference type="EMBL" id="EGS22542.1"/>
    </source>
</evidence>
<accession>G0S3F9</accession>
<dbReference type="eggNOG" id="ENOG502S8KK">
    <property type="taxonomic scope" value="Eukaryota"/>
</dbReference>
<dbReference type="Pfam" id="PF03992">
    <property type="entry name" value="ABM"/>
    <property type="match status" value="1"/>
</dbReference>
<reference evidence="2 3" key="1">
    <citation type="journal article" date="2011" name="Cell">
        <title>Insight into structure and assembly of the nuclear pore complex by utilizing the genome of a eukaryotic thermophile.</title>
        <authorList>
            <person name="Amlacher S."/>
            <person name="Sarges P."/>
            <person name="Flemming D."/>
            <person name="van Noort V."/>
            <person name="Kunze R."/>
            <person name="Devos D.P."/>
            <person name="Arumugam M."/>
            <person name="Bork P."/>
            <person name="Hurt E."/>
        </authorList>
    </citation>
    <scope>NUCLEOTIDE SEQUENCE [LARGE SCALE GENOMIC DNA]</scope>
    <source>
        <strain evidence="3">DSM 1495 / CBS 144.50 / IMI 039719</strain>
    </source>
</reference>
<dbReference type="InterPro" id="IPR011008">
    <property type="entry name" value="Dimeric_a/b-barrel"/>
</dbReference>
<feature type="domain" description="ABM" evidence="1">
    <location>
        <begin position="5"/>
        <end position="66"/>
    </location>
</feature>
<organism evidence="3">
    <name type="scientific">Chaetomium thermophilum (strain DSM 1495 / CBS 144.50 / IMI 039719)</name>
    <name type="common">Thermochaetoides thermophila</name>
    <dbReference type="NCBI Taxonomy" id="759272"/>
    <lineage>
        <taxon>Eukaryota</taxon>
        <taxon>Fungi</taxon>
        <taxon>Dikarya</taxon>
        <taxon>Ascomycota</taxon>
        <taxon>Pezizomycotina</taxon>
        <taxon>Sordariomycetes</taxon>
        <taxon>Sordariomycetidae</taxon>
        <taxon>Sordariales</taxon>
        <taxon>Chaetomiaceae</taxon>
        <taxon>Thermochaetoides</taxon>
    </lineage>
</organism>
<keyword evidence="3" id="KW-1185">Reference proteome</keyword>
<dbReference type="KEGG" id="cthr:CTHT_0020870"/>
<name>G0S3F9_CHATD</name>
<sequence length="107" mass="11949">MTVNILAIFTPKPDRVARLEELARECAAHVKDNEPGTLKYQWFKTGTKEQPKIVVYADKDALNAHAVGPKLKWLLEVEKKEQNLAAPLEILPLEQIAGFASRDGAKI</sequence>
<gene>
    <name evidence="2" type="ORF">CTHT_0020870</name>
</gene>
<dbReference type="AlphaFoldDB" id="G0S3F9"/>
<proteinExistence type="predicted"/>
<dbReference type="GeneID" id="18256125"/>
<dbReference type="HOGENOM" id="CLU_131496_9_2_1"/>
<dbReference type="PANTHER" id="PTHR40624:SF1">
    <property type="entry name" value="BIOSYNTHESIS MONOOXYGENASE, PUTATIVE (AFU_ORTHOLOGUE AFUA_1G12025)-RELATED"/>
    <property type="match status" value="1"/>
</dbReference>
<evidence type="ECO:0000259" key="1">
    <source>
        <dbReference type="Pfam" id="PF03992"/>
    </source>
</evidence>
<dbReference type="Gene3D" id="3.30.70.100">
    <property type="match status" value="1"/>
</dbReference>
<dbReference type="RefSeq" id="XP_006692561.1">
    <property type="nucleotide sequence ID" value="XM_006692498.1"/>
</dbReference>
<evidence type="ECO:0000313" key="3">
    <source>
        <dbReference type="Proteomes" id="UP000008066"/>
    </source>
</evidence>
<dbReference type="PANTHER" id="PTHR40624">
    <property type="entry name" value="BIOSYNTHESIS MONOOXYGENASE, PUTATIVE (AFU_ORTHOLOGUE AFUA_1G12025)-RELATED"/>
    <property type="match status" value="1"/>
</dbReference>
<dbReference type="Proteomes" id="UP000008066">
    <property type="component" value="Unassembled WGS sequence"/>
</dbReference>
<dbReference type="SUPFAM" id="SSF54909">
    <property type="entry name" value="Dimeric alpha+beta barrel"/>
    <property type="match status" value="1"/>
</dbReference>
<dbReference type="InterPro" id="IPR007138">
    <property type="entry name" value="ABM_dom"/>
</dbReference>
<dbReference type="EMBL" id="GL988040">
    <property type="protein sequence ID" value="EGS22542.1"/>
    <property type="molecule type" value="Genomic_DNA"/>
</dbReference>
<protein>
    <recommendedName>
        <fullName evidence="1">ABM domain-containing protein</fullName>
    </recommendedName>
</protein>